<dbReference type="GO" id="GO:0003676">
    <property type="term" value="F:nucleic acid binding"/>
    <property type="evidence" value="ECO:0007669"/>
    <property type="project" value="InterPro"/>
</dbReference>
<dbReference type="InterPro" id="IPR041588">
    <property type="entry name" value="Integrase_H2C2"/>
</dbReference>
<dbReference type="InterPro" id="IPR036397">
    <property type="entry name" value="RNaseH_sf"/>
</dbReference>
<dbReference type="PANTHER" id="PTHR37984:SF5">
    <property type="entry name" value="PROTEIN NYNRIN-LIKE"/>
    <property type="match status" value="1"/>
</dbReference>
<dbReference type="InterPro" id="IPR001584">
    <property type="entry name" value="Integrase_cat-core"/>
</dbReference>
<accession>A0A8X7BK80</accession>
<keyword evidence="5" id="KW-1185">Reference proteome</keyword>
<dbReference type="InterPro" id="IPR012337">
    <property type="entry name" value="RNaseH-like_sf"/>
</dbReference>
<dbReference type="Proteomes" id="UP000887159">
    <property type="component" value="Unassembled WGS sequence"/>
</dbReference>
<dbReference type="GO" id="GO:0015074">
    <property type="term" value="P:DNA integration"/>
    <property type="evidence" value="ECO:0007669"/>
    <property type="project" value="InterPro"/>
</dbReference>
<evidence type="ECO:0000259" key="3">
    <source>
        <dbReference type="PROSITE" id="PS50994"/>
    </source>
</evidence>
<dbReference type="SUPFAM" id="SSF53098">
    <property type="entry name" value="Ribonuclease H-like"/>
    <property type="match status" value="1"/>
</dbReference>
<evidence type="ECO:0000256" key="2">
    <source>
        <dbReference type="SAM" id="MobiDB-lite"/>
    </source>
</evidence>
<reference evidence="4" key="1">
    <citation type="submission" date="2020-08" db="EMBL/GenBank/DDBJ databases">
        <title>Multicomponent nature underlies the extraordinary mechanical properties of spider dragline silk.</title>
        <authorList>
            <person name="Kono N."/>
            <person name="Nakamura H."/>
            <person name="Mori M."/>
            <person name="Yoshida Y."/>
            <person name="Ohtoshi R."/>
            <person name="Malay A.D."/>
            <person name="Moran D.A.P."/>
            <person name="Tomita M."/>
            <person name="Numata K."/>
            <person name="Arakawa K."/>
        </authorList>
    </citation>
    <scope>NUCLEOTIDE SEQUENCE</scope>
</reference>
<feature type="domain" description="Integrase catalytic" evidence="3">
    <location>
        <begin position="213"/>
        <end position="375"/>
    </location>
</feature>
<organism evidence="4 5">
    <name type="scientific">Trichonephila clavipes</name>
    <name type="common">Golden silk orbweaver</name>
    <name type="synonym">Nephila clavipes</name>
    <dbReference type="NCBI Taxonomy" id="2585209"/>
    <lineage>
        <taxon>Eukaryota</taxon>
        <taxon>Metazoa</taxon>
        <taxon>Ecdysozoa</taxon>
        <taxon>Arthropoda</taxon>
        <taxon>Chelicerata</taxon>
        <taxon>Arachnida</taxon>
        <taxon>Araneae</taxon>
        <taxon>Araneomorphae</taxon>
        <taxon>Entelegynae</taxon>
        <taxon>Araneoidea</taxon>
        <taxon>Nephilidae</taxon>
        <taxon>Trichonephila</taxon>
    </lineage>
</organism>
<evidence type="ECO:0000313" key="4">
    <source>
        <dbReference type="EMBL" id="GFY34263.1"/>
    </source>
</evidence>
<gene>
    <name evidence="4" type="primary">pol</name>
    <name evidence="4" type="ORF">TNCV_2505661</name>
</gene>
<comment type="caution">
    <text evidence="4">The sequence shown here is derived from an EMBL/GenBank/DDBJ whole genome shotgun (WGS) entry which is preliminary data.</text>
</comment>
<dbReference type="PROSITE" id="PS50994">
    <property type="entry name" value="INTEGRASE"/>
    <property type="match status" value="1"/>
</dbReference>
<dbReference type="EC" id="2.7.7.49" evidence="1"/>
<dbReference type="Pfam" id="PF00665">
    <property type="entry name" value="rve"/>
    <property type="match status" value="1"/>
</dbReference>
<dbReference type="AlphaFoldDB" id="A0A8X7BK80"/>
<dbReference type="InterPro" id="IPR050951">
    <property type="entry name" value="Retrovirus_Pol_polyprotein"/>
</dbReference>
<evidence type="ECO:0000313" key="5">
    <source>
        <dbReference type="Proteomes" id="UP000887159"/>
    </source>
</evidence>
<dbReference type="Gene3D" id="1.10.340.70">
    <property type="match status" value="1"/>
</dbReference>
<dbReference type="GO" id="GO:0003964">
    <property type="term" value="F:RNA-directed DNA polymerase activity"/>
    <property type="evidence" value="ECO:0007669"/>
    <property type="project" value="UniProtKB-EC"/>
</dbReference>
<proteinExistence type="predicted"/>
<sequence length="554" mass="62881">MCLADGQQSTSLVQKATVPITVGGQTFQIDLIFLPHAKDDSPVEINSSSCPTNLIPSEIPLHSNTVDEEICELKTIIIDFPTRTANELRTEQLKDLELKKIVDCFENPNRKVDFANWTGRGYVMNQGVLYRYSPHAEVEEAQLVVPTHERKKILKLHHDAPTAAHYGADGTFSRISSKYYWTGMRKFIADYVKSCSECIRYKATNQKPAGLLQTPVPAQRFESIAIDLFGPLPETTEGMKWIFIVEDYTTKWVELFPLKQATAKECAMTLLNEVFLRCGVPRRLISDNGIQFVSAVMQQLCFVLDINQSLIPVYHPQANPVERKNRDLKPRLAMMVGDNHTLWIEKLPAIRFALNTSKCESTDHTAAYLTFARELRTLDQVNTDLRSVIHNDNFVPEFTPYLKRFEGYMSQIKENIEMSQDRQKTYADKSRRPSPNYKVKDLVWVKLHPLSKASQNRSAKLMPRRDGPYIVLSQRSPTTFVVASCDEPLGVYHTSALTPFLNGTETQSPVVPLKKRGRPHKQPLVPRGTAGENAIMSASTLPRRDGLRRCRGRM</sequence>
<dbReference type="Pfam" id="PF17921">
    <property type="entry name" value="Integrase_H2C2"/>
    <property type="match status" value="1"/>
</dbReference>
<dbReference type="Gene3D" id="3.30.420.10">
    <property type="entry name" value="Ribonuclease H-like superfamily/Ribonuclease H"/>
    <property type="match status" value="1"/>
</dbReference>
<name>A0A8X7BK80_TRICX</name>
<protein>
    <recommendedName>
        <fullName evidence="1">RNA-directed DNA polymerase</fullName>
        <ecNumber evidence="1">2.7.7.49</ecNumber>
    </recommendedName>
</protein>
<feature type="region of interest" description="Disordered" evidence="2">
    <location>
        <begin position="503"/>
        <end position="528"/>
    </location>
</feature>
<dbReference type="FunFam" id="1.10.340.70:FF:000001">
    <property type="entry name" value="Retrovirus-related Pol polyprotein from transposon gypsy-like Protein"/>
    <property type="match status" value="1"/>
</dbReference>
<dbReference type="EMBL" id="BMAU01021422">
    <property type="protein sequence ID" value="GFY34263.1"/>
    <property type="molecule type" value="Genomic_DNA"/>
</dbReference>
<dbReference type="PANTHER" id="PTHR37984">
    <property type="entry name" value="PROTEIN CBG26694"/>
    <property type="match status" value="1"/>
</dbReference>
<evidence type="ECO:0000256" key="1">
    <source>
        <dbReference type="ARBA" id="ARBA00012493"/>
    </source>
</evidence>